<sequence length="109" mass="12912">MDSECPEQSEVNWESIILWLLGSDLQRFEMLNPKELDIRKQAMEYRYRILCQRYLGIAQERGYRNSITRLGSFVTLRNKIPDLDFSESRSQTHCRGCIARSTPRITPKR</sequence>
<organism evidence="1 2">
    <name type="scientific">Plectonema radiosum NIES-515</name>
    <dbReference type="NCBI Taxonomy" id="2986073"/>
    <lineage>
        <taxon>Bacteria</taxon>
        <taxon>Bacillati</taxon>
        <taxon>Cyanobacteriota</taxon>
        <taxon>Cyanophyceae</taxon>
        <taxon>Oscillatoriophycideae</taxon>
        <taxon>Oscillatoriales</taxon>
        <taxon>Microcoleaceae</taxon>
        <taxon>Plectonema</taxon>
    </lineage>
</organism>
<evidence type="ECO:0000313" key="1">
    <source>
        <dbReference type="EMBL" id="MCV3215063.1"/>
    </source>
</evidence>
<protein>
    <submittedName>
        <fullName evidence="1">Uncharacterized protein</fullName>
    </submittedName>
</protein>
<dbReference type="Proteomes" id="UP001526143">
    <property type="component" value="Unassembled WGS sequence"/>
</dbReference>
<keyword evidence="2" id="KW-1185">Reference proteome</keyword>
<comment type="caution">
    <text evidence="1">The sequence shown here is derived from an EMBL/GenBank/DDBJ whole genome shotgun (WGS) entry which is preliminary data.</text>
</comment>
<accession>A0ABT3B114</accession>
<dbReference type="EMBL" id="JAOWRF010000237">
    <property type="protein sequence ID" value="MCV3215063.1"/>
    <property type="molecule type" value="Genomic_DNA"/>
</dbReference>
<dbReference type="RefSeq" id="WP_263746648.1">
    <property type="nucleotide sequence ID" value="NZ_JAOWRF010000237.1"/>
</dbReference>
<proteinExistence type="predicted"/>
<name>A0ABT3B114_9CYAN</name>
<gene>
    <name evidence="1" type="ORF">OGM63_16350</name>
</gene>
<evidence type="ECO:0000313" key="2">
    <source>
        <dbReference type="Proteomes" id="UP001526143"/>
    </source>
</evidence>
<reference evidence="1 2" key="1">
    <citation type="submission" date="2022-10" db="EMBL/GenBank/DDBJ databases">
        <title>Identification of biosynthetic pathway for the production of the potent trypsin inhibitor radiosumin.</title>
        <authorList>
            <person name="Fewer D.P."/>
            <person name="Delbaje E."/>
            <person name="Ouyang X."/>
            <person name="Agostino P.D."/>
            <person name="Wahlsten M."/>
            <person name="Jokela J."/>
            <person name="Permi P."/>
            <person name="Haapaniemi E."/>
            <person name="Koistinen H."/>
        </authorList>
    </citation>
    <scope>NUCLEOTIDE SEQUENCE [LARGE SCALE GENOMIC DNA]</scope>
    <source>
        <strain evidence="1 2">NIES-515</strain>
    </source>
</reference>